<dbReference type="InterPro" id="IPR050300">
    <property type="entry name" value="GDXG_lipolytic_enzyme"/>
</dbReference>
<dbReference type="AlphaFoldDB" id="A0A516X6U3"/>
<keyword evidence="2 5" id="KW-0378">Hydrolase</keyword>
<dbReference type="PANTHER" id="PTHR48081:SF30">
    <property type="entry name" value="ACETYL-HYDROLASE LIPR-RELATED"/>
    <property type="match status" value="1"/>
</dbReference>
<dbReference type="GO" id="GO:0004806">
    <property type="term" value="F:triacylglycerol lipase activity"/>
    <property type="evidence" value="ECO:0007669"/>
    <property type="project" value="TreeGrafter"/>
</dbReference>
<evidence type="ECO:0000256" key="1">
    <source>
        <dbReference type="ARBA" id="ARBA00010515"/>
    </source>
</evidence>
<dbReference type="RefSeq" id="WP_143910198.1">
    <property type="nucleotide sequence ID" value="NZ_CP041765.1"/>
</dbReference>
<dbReference type="InterPro" id="IPR013094">
    <property type="entry name" value="AB_hydrolase_3"/>
</dbReference>
<proteinExistence type="inferred from homology"/>
<dbReference type="InterPro" id="IPR029058">
    <property type="entry name" value="AB_hydrolase_fold"/>
</dbReference>
<evidence type="ECO:0000259" key="4">
    <source>
        <dbReference type="Pfam" id="PF07859"/>
    </source>
</evidence>
<comment type="similarity">
    <text evidence="1">Belongs to the 'GDXG' lipolytic enzyme family.</text>
</comment>
<dbReference type="PANTHER" id="PTHR48081">
    <property type="entry name" value="AB HYDROLASE SUPERFAMILY PROTEIN C4A8.06C"/>
    <property type="match status" value="1"/>
</dbReference>
<dbReference type="SUPFAM" id="SSF53474">
    <property type="entry name" value="alpha/beta-Hydrolases"/>
    <property type="match status" value="1"/>
</dbReference>
<dbReference type="Proteomes" id="UP000317344">
    <property type="component" value="Chromosome"/>
</dbReference>
<accession>A0A516X6U3</accession>
<evidence type="ECO:0000313" key="5">
    <source>
        <dbReference type="EMBL" id="QDQ98794.1"/>
    </source>
</evidence>
<reference evidence="5 6" key="2">
    <citation type="submission" date="2019-07" db="EMBL/GenBank/DDBJ databases">
        <authorList>
            <person name="Huang Y."/>
        </authorList>
    </citation>
    <scope>NUCLEOTIDE SEQUENCE [LARGE SCALE GENOMIC DNA]</scope>
    <source>
        <strain evidence="5 6">HY188</strain>
    </source>
</reference>
<name>A0A516X6U3_9ACTN</name>
<evidence type="ECO:0000256" key="2">
    <source>
        <dbReference type="ARBA" id="ARBA00022801"/>
    </source>
</evidence>
<dbReference type="OrthoDB" id="9803828at2"/>
<feature type="region of interest" description="Disordered" evidence="3">
    <location>
        <begin position="1"/>
        <end position="28"/>
    </location>
</feature>
<evidence type="ECO:0000313" key="6">
    <source>
        <dbReference type="Proteomes" id="UP000317344"/>
    </source>
</evidence>
<evidence type="ECO:0000256" key="3">
    <source>
        <dbReference type="SAM" id="MobiDB-lite"/>
    </source>
</evidence>
<organism evidence="5 6">
    <name type="scientific">Tomitella fengzijianii</name>
    <dbReference type="NCBI Taxonomy" id="2597660"/>
    <lineage>
        <taxon>Bacteria</taxon>
        <taxon>Bacillati</taxon>
        <taxon>Actinomycetota</taxon>
        <taxon>Actinomycetes</taxon>
        <taxon>Mycobacteriales</taxon>
        <taxon>Tomitella</taxon>
    </lineage>
</organism>
<dbReference type="KEGG" id="toy:FO059_17425"/>
<protein>
    <submittedName>
        <fullName evidence="5">Alpha/beta hydrolase</fullName>
    </submittedName>
</protein>
<dbReference type="Gene3D" id="3.40.50.1820">
    <property type="entry name" value="alpha/beta hydrolase"/>
    <property type="match status" value="1"/>
</dbReference>
<gene>
    <name evidence="5" type="ORF">FO059_17425</name>
</gene>
<keyword evidence="6" id="KW-1185">Reference proteome</keyword>
<sequence>MSTDTALAPDHNHHAGDPAAILETLPPERRGEAAAPDLIAKREGFTDSGGDASVPYSDDTFGSVPCRTLTAGDDVIVLYLHGGGYRLGNVAGYTPYASRLARSANATLVLAEYRLAPESPFPAAVRDAVEVFLALRERHPRAPMVVAGDSAGGGLSAALSVAMSGVGAAGPDGLALLSPWLDLRCDSPTYDSATDPLFDRATAQAAGSAYLQGHRSDDPLVSPLRADPSGFPHTLIQVGTNETLLGDALAFSHRLASEGIPCTLQTYAGRGHTWPLIEPDIPDSAIAVDEFGRFTRRIAETVPRLAIDRQDPGGDR</sequence>
<dbReference type="PROSITE" id="PS01173">
    <property type="entry name" value="LIPASE_GDXG_HIS"/>
    <property type="match status" value="1"/>
</dbReference>
<dbReference type="Pfam" id="PF07859">
    <property type="entry name" value="Abhydrolase_3"/>
    <property type="match status" value="1"/>
</dbReference>
<dbReference type="EMBL" id="CP041765">
    <property type="protein sequence ID" value="QDQ98794.1"/>
    <property type="molecule type" value="Genomic_DNA"/>
</dbReference>
<feature type="domain" description="Alpha/beta hydrolase fold-3" evidence="4">
    <location>
        <begin position="77"/>
        <end position="274"/>
    </location>
</feature>
<dbReference type="InterPro" id="IPR002168">
    <property type="entry name" value="Lipase_GDXG_HIS_AS"/>
</dbReference>
<reference evidence="5 6" key="1">
    <citation type="submission" date="2019-07" db="EMBL/GenBank/DDBJ databases">
        <title>Tomitella cavernea sp. nov., an actinomycete isolated from soil.</title>
        <authorList>
            <person name="Cheng J."/>
        </authorList>
    </citation>
    <scope>NUCLEOTIDE SEQUENCE [LARGE SCALE GENOMIC DNA]</scope>
    <source>
        <strain evidence="5 6">HY188</strain>
    </source>
</reference>